<evidence type="ECO:0000256" key="1">
    <source>
        <dbReference type="SAM" id="Coils"/>
    </source>
</evidence>
<dbReference type="InterPro" id="IPR036397">
    <property type="entry name" value="RNaseH_sf"/>
</dbReference>
<evidence type="ECO:0000256" key="2">
    <source>
        <dbReference type="SAM" id="MobiDB-lite"/>
    </source>
</evidence>
<feature type="region of interest" description="Disordered" evidence="2">
    <location>
        <begin position="1958"/>
        <end position="1977"/>
    </location>
</feature>
<feature type="region of interest" description="Disordered" evidence="2">
    <location>
        <begin position="206"/>
        <end position="229"/>
    </location>
</feature>
<feature type="domain" description="Integrase catalytic" evidence="3">
    <location>
        <begin position="1589"/>
        <end position="1783"/>
    </location>
</feature>
<dbReference type="SUPFAM" id="SSF56672">
    <property type="entry name" value="DNA/RNA polymerases"/>
    <property type="match status" value="1"/>
</dbReference>
<dbReference type="SUPFAM" id="SSF53098">
    <property type="entry name" value="Ribonuclease H-like"/>
    <property type="match status" value="1"/>
</dbReference>
<dbReference type="InterPro" id="IPR001584">
    <property type="entry name" value="Integrase_cat-core"/>
</dbReference>
<dbReference type="PANTHER" id="PTHR47331:SF5">
    <property type="entry name" value="RIBONUCLEASE H"/>
    <property type="match status" value="1"/>
</dbReference>
<feature type="coiled-coil region" evidence="1">
    <location>
        <begin position="133"/>
        <end position="160"/>
    </location>
</feature>
<keyword evidence="1" id="KW-0175">Coiled coil</keyword>
<reference evidence="4" key="1">
    <citation type="submission" date="2021-03" db="EMBL/GenBank/DDBJ databases">
        <title>Chromosome level genome of the anhydrobiotic midge Polypedilum vanderplanki.</title>
        <authorList>
            <person name="Yoshida Y."/>
            <person name="Kikawada T."/>
            <person name="Gusev O."/>
        </authorList>
    </citation>
    <scope>NUCLEOTIDE SEQUENCE</scope>
    <source>
        <strain evidence="4">NIAS01</strain>
        <tissue evidence="4">Whole body or cell culture</tissue>
    </source>
</reference>
<protein>
    <recommendedName>
        <fullName evidence="3">Integrase catalytic domain-containing protein</fullName>
    </recommendedName>
</protein>
<dbReference type="InterPro" id="IPR043502">
    <property type="entry name" value="DNA/RNA_pol_sf"/>
</dbReference>
<comment type="caution">
    <text evidence="4">The sequence shown here is derived from an EMBL/GenBank/DDBJ whole genome shotgun (WGS) entry which is preliminary data.</text>
</comment>
<gene>
    <name evidence="4" type="ORF">PVAND_014514</name>
</gene>
<dbReference type="EMBL" id="JADBJN010000004">
    <property type="protein sequence ID" value="KAG5666490.1"/>
    <property type="molecule type" value="Genomic_DNA"/>
</dbReference>
<dbReference type="PANTHER" id="PTHR47331">
    <property type="entry name" value="PHD-TYPE DOMAIN-CONTAINING PROTEIN"/>
    <property type="match status" value="1"/>
</dbReference>
<dbReference type="Pfam" id="PF05380">
    <property type="entry name" value="Peptidase_A17"/>
    <property type="match status" value="1"/>
</dbReference>
<feature type="compositionally biased region" description="Basic and acidic residues" evidence="2">
    <location>
        <begin position="1958"/>
        <end position="1974"/>
    </location>
</feature>
<dbReference type="GO" id="GO:0042575">
    <property type="term" value="C:DNA polymerase complex"/>
    <property type="evidence" value="ECO:0007669"/>
    <property type="project" value="UniProtKB-ARBA"/>
</dbReference>
<feature type="compositionally biased region" description="Polar residues" evidence="2">
    <location>
        <begin position="209"/>
        <end position="224"/>
    </location>
</feature>
<dbReference type="CDD" id="cd00590">
    <property type="entry name" value="RRM_SF"/>
    <property type="match status" value="1"/>
</dbReference>
<dbReference type="GO" id="GO:0003676">
    <property type="term" value="F:nucleic acid binding"/>
    <property type="evidence" value="ECO:0007669"/>
    <property type="project" value="InterPro"/>
</dbReference>
<dbReference type="InterPro" id="IPR012677">
    <property type="entry name" value="Nucleotide-bd_a/b_plait_sf"/>
</dbReference>
<feature type="compositionally biased region" description="Polar residues" evidence="2">
    <location>
        <begin position="438"/>
        <end position="452"/>
    </location>
</feature>
<dbReference type="GO" id="GO:0015074">
    <property type="term" value="P:DNA integration"/>
    <property type="evidence" value="ECO:0007669"/>
    <property type="project" value="InterPro"/>
</dbReference>
<sequence>MMHLIENPQDEHHKMCQDDCDETSGVMLKCMNARGKSNVPCKNIIHAKCVGVEENMARLFSNYYCTDCTTSDEELHQEMDAIEAKAKFEYEDSQNKNKHVSIQEYEKLKNYATKLSEELRIKTEVANANASTNAQMQVKIDSLSVENKALKERLTMLENKQSHAPTKKINPHDINNLSPTSLFRHFDDTLHHAEGAHDLGDRTQEASKFHSTTFSAPSNNQNNKWPDYDKQTSEAAIQNESSLLLVRASLAKPQQFTGDVTKWPTFLSEFVRTSARGFYRDYEDIDRLRELIQGEAREMFVAELSDPCAETLPTLKRLDDFFGVKGNAVRISLDRITQMSKIEKQYHKDSLVKLYTNLKSYILQCRVHKSEHELESQATLFIVESKMCNEHVMSWRSWVKLNQKGENVHGVVAFLEDQIRDLNLRSKPTKPNIKASVHATTQVTGGQTQDSPPVQHRDGPNSSNKSEHRRGNRNSRGRGRGRGRGGKKDYSDYPCFHCKEKHPFFDCPQFLNEEVAKRIEIVNKLHICTRCLCNDRHKADNCYNRMPRCYVNGCDIKNTHPKLHNHPNKVSGTQSFNHIDVPITKQISHFAMVPGHVVGKNGNKIPTTIMYDTGSGISLTTENLFKEANYESYEEYELTLHWATSVTHQESHAKCFDLYFIPQGQEKVVKLEKLTAVSELDLPMQSQNALELKKIYPHLNKIPIPSYEKQKPQILLGLPHASFMSSLTTVLGKKNDPIATFTRLGWTLYGNKRSTPLCRPIVDSKFVNFACCETPETELSNNDLLKYIQHYNSLENIGISHKDASVMSADDQKAEKMIATTMKFHHDKKRYEVGLLWAKENDSMPDNYDEAVIRLKSTEKRLIKLNMVEFVHKQFEQQIADGLLVEVTREEAEKYPRRNYVYGFLTFNKNKSPPKPRWVNDTAARFKGVSLNAKLLKGPDSLVPLPLAMCALREGKYAFQADVKSMFNQVLLKEEDQFSQLTLWRNCDTNITPRIYRQTRVIFGPTCSPAITSAIRVKHAKACAAEFPEAANVAENQMYVDDAPESCDTVEEAVKVANDLITIFNRISWPLIEFQSNSQDFLERLPPENVSKKSAEIVSNDGDEYITKVLGIFWKPKPDVYVFRVNDDTIIKKCVENNYMPTKREMLGTVMKFFDPTGMISPFRIRGQMIMQKVWKAGTDWKKRPPKDICDEFITWLKEFDIVTRLEIPRPYAHVSLKQSKLSLHVFVDAGAEAYAAAVYIRIENSSKIVVRLVASKARVAPVKYVSIPRLELMSALLGARLFTSVKKWHRRLNLEEYMCWVDSDVVFKWIRSPHLPRTTFTAPRITEIQELTSADRWFHVPSEKNVADFATKNRQFNYSDANHEWYNGPEFLYRPKSEWPKQVESVSFPIEVISLFVKPLVSAKPLLAGVMRQISAKIRGNWLSHVNVVAIALRFVDYSSCHNQKDYDKRRHGYITGDEFQRAENYIFGLVQRAVYPAEYECLRVGKNVSPTSPIASLSPIYCAKTNLIRATTRLSNSFPFNMRSPPILPNFNEVTDSIIAHYHKLHLHVGDNAIISSLRSRVWILNARRAVRRSRARCLQCIERKRQIKIPVIADLPDFRFDVDKKAFFHTGIDLFGPFEIYVGESYTKKEIHVVIFTCMVTRAVYLETLEDQSTKTFMLALNRLWTRRGPIAHVYSDNGRNFTGAANKLNEDEFQKWLTEKKIQWHFIPAFTPQFGGTWERLIKDIKRGLKSSIEKFTVRRHTFELVLSRIELNLNNRPLTELPVSTNDDAPITPYLLMTGHPNYPICNEDAGKALNEDVNLSKMKIERRVNSLVQAFRSRFVKEYAPIIARRSSNAKMAKNAIKLNDFVIYMDPTKNPSLWKRGFVIKTYPGKDKNNRVVDVKTTGGEILPRRSIYRLAKLDLYLESEAAEQNKYSAALNLLREVGLKIKTDTSPKSCAPQKLMEKHSNSRIFDDSTKIEPEPTRQHDRGSAQLTESELNEFVDQDGTRSIYVKNLPAEMGIAEIFTVMSEFGSIKGIIVTKWDGLHPFNCHVCYSEQASVDSALLFNESQLIIIDGEAYRQQFEKLQKVLKIYRVLRKPFYQFVTVVTEFGQRCRLLTITEGKERENNFRIPYTGNIAGFINYCPRTHKYDFERRHVDMSCGPSAIRDIPYIFKSTEQRLNVVTTSSSNINAQRHHRVVYNSDDTLVVQATTEDPFHNVRTNNIVGANDLRRLIERRRQARNTRSVIVRPNKRRHV</sequence>
<dbReference type="OrthoDB" id="7762482at2759"/>
<name>A0A9J6B9W0_POLVA</name>
<dbReference type="GO" id="GO:0071897">
    <property type="term" value="P:DNA biosynthetic process"/>
    <property type="evidence" value="ECO:0007669"/>
    <property type="project" value="UniProtKB-ARBA"/>
</dbReference>
<organism evidence="4 5">
    <name type="scientific">Polypedilum vanderplanki</name>
    <name type="common">Sleeping chironomid midge</name>
    <dbReference type="NCBI Taxonomy" id="319348"/>
    <lineage>
        <taxon>Eukaryota</taxon>
        <taxon>Metazoa</taxon>
        <taxon>Ecdysozoa</taxon>
        <taxon>Arthropoda</taxon>
        <taxon>Hexapoda</taxon>
        <taxon>Insecta</taxon>
        <taxon>Pterygota</taxon>
        <taxon>Neoptera</taxon>
        <taxon>Endopterygota</taxon>
        <taxon>Diptera</taxon>
        <taxon>Nematocera</taxon>
        <taxon>Chironomoidea</taxon>
        <taxon>Chironomidae</taxon>
        <taxon>Chironominae</taxon>
        <taxon>Polypedilum</taxon>
        <taxon>Polypedilum</taxon>
    </lineage>
</organism>
<dbReference type="Proteomes" id="UP001107558">
    <property type="component" value="Chromosome 4"/>
</dbReference>
<feature type="compositionally biased region" description="Basic residues" evidence="2">
    <location>
        <begin position="467"/>
        <end position="485"/>
    </location>
</feature>
<dbReference type="Pfam" id="PF17921">
    <property type="entry name" value="Integrase_H2C2"/>
    <property type="match status" value="1"/>
</dbReference>
<proteinExistence type="predicted"/>
<dbReference type="Gene3D" id="3.30.70.330">
    <property type="match status" value="1"/>
</dbReference>
<dbReference type="Pfam" id="PF18701">
    <property type="entry name" value="DUF5641"/>
    <property type="match status" value="1"/>
</dbReference>
<dbReference type="InterPro" id="IPR035979">
    <property type="entry name" value="RBD_domain_sf"/>
</dbReference>
<dbReference type="InterPro" id="IPR041588">
    <property type="entry name" value="Integrase_H2C2"/>
</dbReference>
<dbReference type="InterPro" id="IPR040676">
    <property type="entry name" value="DUF5641"/>
</dbReference>
<dbReference type="PROSITE" id="PS50994">
    <property type="entry name" value="INTEGRASE"/>
    <property type="match status" value="1"/>
</dbReference>
<dbReference type="InterPro" id="IPR012337">
    <property type="entry name" value="RNaseH-like_sf"/>
</dbReference>
<evidence type="ECO:0000259" key="3">
    <source>
        <dbReference type="PROSITE" id="PS50994"/>
    </source>
</evidence>
<dbReference type="Gene3D" id="2.60.120.650">
    <property type="entry name" value="Cupin"/>
    <property type="match status" value="1"/>
</dbReference>
<keyword evidence="5" id="KW-1185">Reference proteome</keyword>
<evidence type="ECO:0000313" key="5">
    <source>
        <dbReference type="Proteomes" id="UP001107558"/>
    </source>
</evidence>
<accession>A0A9J6B9W0</accession>
<feature type="region of interest" description="Disordered" evidence="2">
    <location>
        <begin position="426"/>
        <end position="488"/>
    </location>
</feature>
<dbReference type="Gene3D" id="3.30.420.10">
    <property type="entry name" value="Ribonuclease H-like superfamily/Ribonuclease H"/>
    <property type="match status" value="1"/>
</dbReference>
<dbReference type="SUPFAM" id="SSF54928">
    <property type="entry name" value="RNA-binding domain, RBD"/>
    <property type="match status" value="1"/>
</dbReference>
<dbReference type="InterPro" id="IPR008042">
    <property type="entry name" value="Retrotrans_Pao"/>
</dbReference>
<evidence type="ECO:0000313" key="4">
    <source>
        <dbReference type="EMBL" id="KAG5666490.1"/>
    </source>
</evidence>